<keyword evidence="8" id="KW-1185">Reference proteome</keyword>
<proteinExistence type="inferred from homology"/>
<dbReference type="EMBL" id="JAMTCG010000003">
    <property type="protein sequence ID" value="MCP2160808.1"/>
    <property type="molecule type" value="Genomic_DNA"/>
</dbReference>
<evidence type="ECO:0000256" key="4">
    <source>
        <dbReference type="ARBA" id="ARBA00022741"/>
    </source>
</evidence>
<evidence type="ECO:0000256" key="1">
    <source>
        <dbReference type="ARBA" id="ARBA00022553"/>
    </source>
</evidence>
<keyword evidence="5" id="KW-0378">Hydrolase</keyword>
<comment type="similarity">
    <text evidence="6">Belongs to the HepT RNase toxin family.</text>
</comment>
<evidence type="ECO:0000256" key="6">
    <source>
        <dbReference type="ARBA" id="ARBA00024207"/>
    </source>
</evidence>
<evidence type="ECO:0000256" key="2">
    <source>
        <dbReference type="ARBA" id="ARBA00022649"/>
    </source>
</evidence>
<protein>
    <submittedName>
        <fullName evidence="7">Conserved protein, contains HEPN domain</fullName>
    </submittedName>
</protein>
<evidence type="ECO:0000256" key="3">
    <source>
        <dbReference type="ARBA" id="ARBA00022722"/>
    </source>
</evidence>
<evidence type="ECO:0000313" key="8">
    <source>
        <dbReference type="Proteomes" id="UP001205740"/>
    </source>
</evidence>
<dbReference type="Gene3D" id="1.20.120.580">
    <property type="entry name" value="bsu32300-like"/>
    <property type="match status" value="1"/>
</dbReference>
<dbReference type="InterPro" id="IPR037038">
    <property type="entry name" value="HepT-like_sf"/>
</dbReference>
<keyword evidence="3" id="KW-0540">Nuclease</keyword>
<dbReference type="Proteomes" id="UP001205740">
    <property type="component" value="Unassembled WGS sequence"/>
</dbReference>
<keyword evidence="1" id="KW-0597">Phosphoprotein</keyword>
<reference evidence="7 8" key="1">
    <citation type="submission" date="2022-06" db="EMBL/GenBank/DDBJ databases">
        <title>Genomic Encyclopedia of Archaeal and Bacterial Type Strains, Phase II (KMG-II): from individual species to whole genera.</title>
        <authorList>
            <person name="Goeker M."/>
        </authorList>
    </citation>
    <scope>NUCLEOTIDE SEQUENCE [LARGE SCALE GENOMIC DNA]</scope>
    <source>
        <strain evidence="7 8">DSM 45037</strain>
    </source>
</reference>
<keyword evidence="4" id="KW-0547">Nucleotide-binding</keyword>
<name>A0ABT1H4X5_9NOCA</name>
<dbReference type="PANTHER" id="PTHR34139">
    <property type="entry name" value="UPF0331 PROTEIN MJ0127"/>
    <property type="match status" value="1"/>
</dbReference>
<comment type="caution">
    <text evidence="7">The sequence shown here is derived from an EMBL/GenBank/DDBJ whole genome shotgun (WGS) entry which is preliminary data.</text>
</comment>
<dbReference type="InterPro" id="IPR051813">
    <property type="entry name" value="HepT_RNase_toxin"/>
</dbReference>
<dbReference type="PANTHER" id="PTHR34139:SF1">
    <property type="entry name" value="RNASE MJ1380-RELATED"/>
    <property type="match status" value="1"/>
</dbReference>
<evidence type="ECO:0000256" key="5">
    <source>
        <dbReference type="ARBA" id="ARBA00022801"/>
    </source>
</evidence>
<organism evidence="7 8">
    <name type="scientific">Williamsia serinedens</name>
    <dbReference type="NCBI Taxonomy" id="391736"/>
    <lineage>
        <taxon>Bacteria</taxon>
        <taxon>Bacillati</taxon>
        <taxon>Actinomycetota</taxon>
        <taxon>Actinomycetes</taxon>
        <taxon>Mycobacteriales</taxon>
        <taxon>Nocardiaceae</taxon>
        <taxon>Williamsia</taxon>
    </lineage>
</organism>
<keyword evidence="2" id="KW-1277">Toxin-antitoxin system</keyword>
<dbReference type="Pfam" id="PF01934">
    <property type="entry name" value="HepT-like"/>
    <property type="match status" value="1"/>
</dbReference>
<dbReference type="RefSeq" id="WP_253654370.1">
    <property type="nucleotide sequence ID" value="NZ_BAAAOE010000003.1"/>
</dbReference>
<gene>
    <name evidence="7" type="ORF">LX12_001995</name>
</gene>
<accession>A0ABT1H4X5</accession>
<evidence type="ECO:0000313" key="7">
    <source>
        <dbReference type="EMBL" id="MCP2160808.1"/>
    </source>
</evidence>
<dbReference type="InterPro" id="IPR008201">
    <property type="entry name" value="HepT-like"/>
</dbReference>
<sequence>MSDNSKARDAVRGVIAVCDRVVELTDVGFETFRQDTRSQWAIEMGLIRIGEGINRVPDEILSRFDGQPWREIVGMRNFAAHQYDDLDPRRVWRTATLDVPTLRAYLADTVLPGLH</sequence>